<feature type="transmembrane region" description="Helical" evidence="7">
    <location>
        <begin position="253"/>
        <end position="274"/>
    </location>
</feature>
<keyword evidence="5 7" id="KW-1133">Transmembrane helix</keyword>
<evidence type="ECO:0000313" key="8">
    <source>
        <dbReference type="EMBL" id="HJC06200.1"/>
    </source>
</evidence>
<gene>
    <name evidence="8" type="ORF">H9704_08610</name>
</gene>
<feature type="transmembrane region" description="Helical" evidence="7">
    <location>
        <begin position="6"/>
        <end position="25"/>
    </location>
</feature>
<evidence type="ECO:0000313" key="9">
    <source>
        <dbReference type="Proteomes" id="UP000823910"/>
    </source>
</evidence>
<sequence length="313" mass="32823">MGSLLITVSQVLILALEIGTGYVLAKRGKISADAVGILNYLCSNLALPCAIFLSAAGLELTADSWGEVRLGVALIIASAIVQIGVSTRLFRKERFEERVVYQLGTVYGNSAFMGIPIATAVIGDEAVLYVVLLMIIDTVCLFIHSSLAASGQKPTARMIAAKVFGPVTISLLLGLAVCLLRIPLPGIINTGLNDFRGILTPLAMLIIGAQLAEQDLLHICREKLFYKVAGVKLVVWPAILLRCFLPLRGVVSLAAVGAIMICKGTPQAAILGVLAKRHGLDGEKAAGLLGLTTVLSVVTLPVITGVTLVVFGG</sequence>
<organism evidence="8 9">
    <name type="scientific">Candidatus Enterocloster excrementipullorum</name>
    <dbReference type="NCBI Taxonomy" id="2838559"/>
    <lineage>
        <taxon>Bacteria</taxon>
        <taxon>Bacillati</taxon>
        <taxon>Bacillota</taxon>
        <taxon>Clostridia</taxon>
        <taxon>Lachnospirales</taxon>
        <taxon>Lachnospiraceae</taxon>
        <taxon>Enterocloster</taxon>
    </lineage>
</organism>
<keyword evidence="4 7" id="KW-0812">Transmembrane</keyword>
<name>A0A9D2SHB6_9FIRM</name>
<dbReference type="Proteomes" id="UP000823910">
    <property type="component" value="Unassembled WGS sequence"/>
</dbReference>
<evidence type="ECO:0000256" key="5">
    <source>
        <dbReference type="ARBA" id="ARBA00022989"/>
    </source>
</evidence>
<feature type="transmembrane region" description="Helical" evidence="7">
    <location>
        <begin position="163"/>
        <end position="183"/>
    </location>
</feature>
<feature type="transmembrane region" description="Helical" evidence="7">
    <location>
        <begin position="286"/>
        <end position="311"/>
    </location>
</feature>
<comment type="caution">
    <text evidence="8">The sequence shown here is derived from an EMBL/GenBank/DDBJ whole genome shotgun (WGS) entry which is preliminary data.</text>
</comment>
<keyword evidence="6 7" id="KW-0472">Membrane</keyword>
<feature type="transmembrane region" description="Helical" evidence="7">
    <location>
        <begin position="70"/>
        <end position="90"/>
    </location>
</feature>
<evidence type="ECO:0000256" key="2">
    <source>
        <dbReference type="ARBA" id="ARBA00022448"/>
    </source>
</evidence>
<comment type="subcellular location">
    <subcellularLocation>
        <location evidence="1">Membrane</location>
        <topology evidence="1">Multi-pass membrane protein</topology>
    </subcellularLocation>
</comment>
<evidence type="ECO:0000256" key="1">
    <source>
        <dbReference type="ARBA" id="ARBA00004141"/>
    </source>
</evidence>
<dbReference type="PANTHER" id="PTHR36838">
    <property type="entry name" value="AUXIN EFFLUX CARRIER FAMILY PROTEIN"/>
    <property type="match status" value="1"/>
</dbReference>
<evidence type="ECO:0000256" key="4">
    <source>
        <dbReference type="ARBA" id="ARBA00022692"/>
    </source>
</evidence>
<accession>A0A9D2SHB6</accession>
<evidence type="ECO:0000256" key="7">
    <source>
        <dbReference type="SAM" id="Phobius"/>
    </source>
</evidence>
<protein>
    <submittedName>
        <fullName evidence="8">AEC family transporter</fullName>
    </submittedName>
</protein>
<feature type="transmembrane region" description="Helical" evidence="7">
    <location>
        <begin position="128"/>
        <end position="151"/>
    </location>
</feature>
<keyword evidence="2" id="KW-0813">Transport</keyword>
<dbReference type="PANTHER" id="PTHR36838:SF3">
    <property type="entry name" value="TRANSPORTER AUXIN EFFLUX CARRIER EC FAMILY"/>
    <property type="match status" value="1"/>
</dbReference>
<dbReference type="AlphaFoldDB" id="A0A9D2SHB6"/>
<dbReference type="GO" id="GO:0055085">
    <property type="term" value="P:transmembrane transport"/>
    <property type="evidence" value="ECO:0007669"/>
    <property type="project" value="InterPro"/>
</dbReference>
<dbReference type="EMBL" id="DWWT01000039">
    <property type="protein sequence ID" value="HJC06200.1"/>
    <property type="molecule type" value="Genomic_DNA"/>
</dbReference>
<dbReference type="InterPro" id="IPR004776">
    <property type="entry name" value="Mem_transp_PIN-like"/>
</dbReference>
<proteinExistence type="predicted"/>
<feature type="transmembrane region" description="Helical" evidence="7">
    <location>
        <begin position="99"/>
        <end position="122"/>
    </location>
</feature>
<reference evidence="8" key="1">
    <citation type="journal article" date="2021" name="PeerJ">
        <title>Extensive microbial diversity within the chicken gut microbiome revealed by metagenomics and culture.</title>
        <authorList>
            <person name="Gilroy R."/>
            <person name="Ravi A."/>
            <person name="Getino M."/>
            <person name="Pursley I."/>
            <person name="Horton D.L."/>
            <person name="Alikhan N.F."/>
            <person name="Baker D."/>
            <person name="Gharbi K."/>
            <person name="Hall N."/>
            <person name="Watson M."/>
            <person name="Adriaenssens E.M."/>
            <person name="Foster-Nyarko E."/>
            <person name="Jarju S."/>
            <person name="Secka A."/>
            <person name="Antonio M."/>
            <person name="Oren A."/>
            <person name="Chaudhuri R.R."/>
            <person name="La Ragione R."/>
            <person name="Hildebrand F."/>
            <person name="Pallen M.J."/>
        </authorList>
    </citation>
    <scope>NUCLEOTIDE SEQUENCE</scope>
    <source>
        <strain evidence="8">CHK180-15479</strain>
    </source>
</reference>
<reference evidence="8" key="2">
    <citation type="submission" date="2021-04" db="EMBL/GenBank/DDBJ databases">
        <authorList>
            <person name="Gilroy R."/>
        </authorList>
    </citation>
    <scope>NUCLEOTIDE SEQUENCE</scope>
    <source>
        <strain evidence="8">CHK180-15479</strain>
    </source>
</reference>
<feature type="transmembrane region" description="Helical" evidence="7">
    <location>
        <begin position="37"/>
        <end position="58"/>
    </location>
</feature>
<dbReference type="GO" id="GO:0016020">
    <property type="term" value="C:membrane"/>
    <property type="evidence" value="ECO:0007669"/>
    <property type="project" value="UniProtKB-SubCell"/>
</dbReference>
<evidence type="ECO:0000256" key="6">
    <source>
        <dbReference type="ARBA" id="ARBA00023136"/>
    </source>
</evidence>
<keyword evidence="3" id="KW-1003">Cell membrane</keyword>
<evidence type="ECO:0000256" key="3">
    <source>
        <dbReference type="ARBA" id="ARBA00022475"/>
    </source>
</evidence>
<dbReference type="Pfam" id="PF03547">
    <property type="entry name" value="Mem_trans"/>
    <property type="match status" value="2"/>
</dbReference>